<reference evidence="2 3" key="1">
    <citation type="submission" date="2018-05" db="EMBL/GenBank/DDBJ databases">
        <title>Genomic Encyclopedia of Type Strains, Phase III (KMG-III): the genomes of soil and plant-associated and newly described type strains.</title>
        <authorList>
            <person name="Whitman W."/>
        </authorList>
    </citation>
    <scope>NUCLEOTIDE SEQUENCE [LARGE SCALE GENOMIC DNA]</scope>
    <source>
        <strain evidence="2 3">CECT 5696</strain>
    </source>
</reference>
<feature type="region of interest" description="Disordered" evidence="1">
    <location>
        <begin position="1"/>
        <end position="36"/>
    </location>
</feature>
<sequence length="170" mass="18660">MADDAGVEAEAGPDASASEESEELAEGIPMDNDTGNVMEQDQDQVIVSAEERFSEPTKFKYGVNSVGGITLTWRASNLSGKTINYYTVNISTFNPVGDPSYDRHSNESTFRIRYVGPVEPNEELGVFHLFTYQGALHTVVIDSIDLEYADGTEEHVSYDRSTSDNSGMDE</sequence>
<accession>A0A2V2YQM4</accession>
<dbReference type="AlphaFoldDB" id="A0A2V2YQM4"/>
<name>A0A2V2YQM4_9BACL</name>
<proteinExistence type="predicted"/>
<evidence type="ECO:0000313" key="2">
    <source>
        <dbReference type="EMBL" id="PWV98008.1"/>
    </source>
</evidence>
<protein>
    <submittedName>
        <fullName evidence="2">Uncharacterized protein</fullName>
    </submittedName>
</protein>
<dbReference type="OrthoDB" id="2651265at2"/>
<dbReference type="RefSeq" id="WP_110045773.1">
    <property type="nucleotide sequence ID" value="NZ_CP054612.1"/>
</dbReference>
<gene>
    <name evidence="2" type="ORF">DFQ01_11990</name>
</gene>
<evidence type="ECO:0000313" key="3">
    <source>
        <dbReference type="Proteomes" id="UP000246635"/>
    </source>
</evidence>
<organism evidence="2 3">
    <name type="scientific">Paenibacillus cellulosilyticus</name>
    <dbReference type="NCBI Taxonomy" id="375489"/>
    <lineage>
        <taxon>Bacteria</taxon>
        <taxon>Bacillati</taxon>
        <taxon>Bacillota</taxon>
        <taxon>Bacilli</taxon>
        <taxon>Bacillales</taxon>
        <taxon>Paenibacillaceae</taxon>
        <taxon>Paenibacillus</taxon>
    </lineage>
</organism>
<evidence type="ECO:0000256" key="1">
    <source>
        <dbReference type="SAM" id="MobiDB-lite"/>
    </source>
</evidence>
<dbReference type="Proteomes" id="UP000246635">
    <property type="component" value="Unassembled WGS sequence"/>
</dbReference>
<keyword evidence="3" id="KW-1185">Reference proteome</keyword>
<dbReference type="EMBL" id="QGTQ01000019">
    <property type="protein sequence ID" value="PWV98008.1"/>
    <property type="molecule type" value="Genomic_DNA"/>
</dbReference>
<comment type="caution">
    <text evidence="2">The sequence shown here is derived from an EMBL/GenBank/DDBJ whole genome shotgun (WGS) entry which is preliminary data.</text>
</comment>